<sequence>MSAQDKFCPTTGQSHNCSVRIRPLTPTRIVRDEEEIICLEDTPESAKKGMFISSVRAASRTPAESARQQSIQRTSSLPVRGHTTAKLSILVILCFVQYEVINKRKRIDSIEQPHRTQIQLQNAPLTSHTEFVKNSLLKELVRFDSSITEGYSEPYLVADVGKDYVTHLPKSAEDYRTIKDLLESGYFKKGNQGTTLYLVYEATIVAQDEIFSYEPPTKQTKVKKEKKPAKGKRVKQESSSVKNEEDGEMLSYDRKRALSQLSDVDSQVPYQLRSIKK</sequence>
<reference evidence="1" key="1">
    <citation type="journal article" date="2020" name="Stud. Mycol.">
        <title>101 Dothideomycetes genomes: a test case for predicting lifestyles and emergence of pathogens.</title>
        <authorList>
            <person name="Haridas S."/>
            <person name="Albert R."/>
            <person name="Binder M."/>
            <person name="Bloem J."/>
            <person name="Labutti K."/>
            <person name="Salamov A."/>
            <person name="Andreopoulos B."/>
            <person name="Baker S."/>
            <person name="Barry K."/>
            <person name="Bills G."/>
            <person name="Bluhm B."/>
            <person name="Cannon C."/>
            <person name="Castanera R."/>
            <person name="Culley D."/>
            <person name="Daum C."/>
            <person name="Ezra D."/>
            <person name="Gonzalez J."/>
            <person name="Henrissat B."/>
            <person name="Kuo A."/>
            <person name="Liang C."/>
            <person name="Lipzen A."/>
            <person name="Lutzoni F."/>
            <person name="Magnuson J."/>
            <person name="Mondo S."/>
            <person name="Nolan M."/>
            <person name="Ohm R."/>
            <person name="Pangilinan J."/>
            <person name="Park H.-J."/>
            <person name="Ramirez L."/>
            <person name="Alfaro M."/>
            <person name="Sun H."/>
            <person name="Tritt A."/>
            <person name="Yoshinaga Y."/>
            <person name="Zwiers L.-H."/>
            <person name="Turgeon B."/>
            <person name="Goodwin S."/>
            <person name="Spatafora J."/>
            <person name="Crous P."/>
            <person name="Grigoriev I."/>
        </authorList>
    </citation>
    <scope>NUCLEOTIDE SEQUENCE</scope>
    <source>
        <strain evidence="1">ATCC 200398</strain>
    </source>
</reference>
<name>A0ACB6QSH3_9PLEO</name>
<evidence type="ECO:0000313" key="2">
    <source>
        <dbReference type="Proteomes" id="UP000799755"/>
    </source>
</evidence>
<gene>
    <name evidence="1" type="ORF">BDR25DRAFT_343226</name>
</gene>
<organism evidence="1 2">
    <name type="scientific">Lindgomyces ingoldianus</name>
    <dbReference type="NCBI Taxonomy" id="673940"/>
    <lineage>
        <taxon>Eukaryota</taxon>
        <taxon>Fungi</taxon>
        <taxon>Dikarya</taxon>
        <taxon>Ascomycota</taxon>
        <taxon>Pezizomycotina</taxon>
        <taxon>Dothideomycetes</taxon>
        <taxon>Pleosporomycetidae</taxon>
        <taxon>Pleosporales</taxon>
        <taxon>Lindgomycetaceae</taxon>
        <taxon>Lindgomyces</taxon>
    </lineage>
</organism>
<evidence type="ECO:0000313" key="1">
    <source>
        <dbReference type="EMBL" id="KAF2469933.1"/>
    </source>
</evidence>
<protein>
    <submittedName>
        <fullName evidence="1">Uncharacterized protein</fullName>
    </submittedName>
</protein>
<dbReference type="Proteomes" id="UP000799755">
    <property type="component" value="Unassembled WGS sequence"/>
</dbReference>
<proteinExistence type="predicted"/>
<dbReference type="EMBL" id="MU003509">
    <property type="protein sequence ID" value="KAF2469933.1"/>
    <property type="molecule type" value="Genomic_DNA"/>
</dbReference>
<accession>A0ACB6QSH3</accession>
<keyword evidence="2" id="KW-1185">Reference proteome</keyword>
<comment type="caution">
    <text evidence="1">The sequence shown here is derived from an EMBL/GenBank/DDBJ whole genome shotgun (WGS) entry which is preliminary data.</text>
</comment>